<dbReference type="EMBL" id="JABMIG020000535">
    <property type="protein sequence ID" value="KAL3775485.1"/>
    <property type="molecule type" value="Genomic_DNA"/>
</dbReference>
<protein>
    <recommendedName>
        <fullName evidence="9">ABC transporter domain-containing protein</fullName>
    </recommendedName>
</protein>
<comment type="subcellular location">
    <subcellularLocation>
        <location evidence="1">Membrane</location>
        <topology evidence="1">Multi-pass membrane protein</topology>
    </subcellularLocation>
</comment>
<feature type="transmembrane region" description="Helical" evidence="8">
    <location>
        <begin position="65"/>
        <end position="88"/>
    </location>
</feature>
<dbReference type="Gene3D" id="3.40.50.300">
    <property type="entry name" value="P-loop containing nucleotide triphosphate hydrolases"/>
    <property type="match status" value="1"/>
</dbReference>
<gene>
    <name evidence="10" type="ORF">HJC23_013536</name>
</gene>
<dbReference type="PROSITE" id="PS50893">
    <property type="entry name" value="ABC_TRANSPORTER_2"/>
    <property type="match status" value="1"/>
</dbReference>
<dbReference type="PANTHER" id="PTHR30028:SF0">
    <property type="entry name" value="PROTEIN ALUMINUM SENSITIVE 3"/>
    <property type="match status" value="1"/>
</dbReference>
<feature type="transmembrane region" description="Helical" evidence="8">
    <location>
        <begin position="124"/>
        <end position="145"/>
    </location>
</feature>
<reference evidence="10 11" key="1">
    <citation type="journal article" date="2020" name="G3 (Bethesda)">
        <title>Improved Reference Genome for Cyclotella cryptica CCMP332, a Model for Cell Wall Morphogenesis, Salinity Adaptation, and Lipid Production in Diatoms (Bacillariophyta).</title>
        <authorList>
            <person name="Roberts W.R."/>
            <person name="Downey K.M."/>
            <person name="Ruck E.C."/>
            <person name="Traller J.C."/>
            <person name="Alverson A.J."/>
        </authorList>
    </citation>
    <scope>NUCLEOTIDE SEQUENCE [LARGE SCALE GENOMIC DNA]</scope>
    <source>
        <strain evidence="10 11">CCMP332</strain>
    </source>
</reference>
<sequence length="634" mass="70099">MKAIPFAPKMIADTMPNRRWLQISTEELVSEPAPDISPVGFAISAVPVIIVLLISLYLRLGNVQVLIIAAIRCVAQLMILGLILYPIFVNNQPYVVLPYIFIMILFATREATVKPKHTYKGMGWHMLLSLTIGLSISFVMITGLVLRPNPWWNASVMIPLCGMLMGSSVNALSLGMDKLLLSLSDSGGRGSARLQTYLACGATSWEASLPSVREAIETGLTPNLNQMSIMGLVSIPGMMAGQILGGTSPLVAAKYQVVIMFFICSNSTTVLFGTIIQAVSWCLFDSHHRFQSNLVLKRKGGKPKDIVLAFVHFVWGAFGFLANVSDGNGEHRRSDSVTTRRESLIKTWSSTHISHLRKSTNRNDEDGMKRGTFVSETRPTKISKLLHLKKGEIVYPNSLHLFSLEVVIHEGDILLIKGESGCGKSTLLRSLALFEPTGRGSTIEFKGRSTEALGGTPSWRAEVCYVRQQGGQGLRGTPIELLKDLCHLHSQRNRLSRETNTTMSATDVEKAARKNMEALSLPSEMLLRRWDELSGGESQRVYLCIMLALQPSICLLDEPTSALDDQNSKMVEKLLLDSNITLVWVTHNIDQVERLVEYSRTTILQYRDLNCVQADQDEGSQLHEEAVSINVNST</sequence>
<feature type="transmembrane region" description="Helical" evidence="8">
    <location>
        <begin position="305"/>
        <end position="324"/>
    </location>
</feature>
<evidence type="ECO:0000259" key="9">
    <source>
        <dbReference type="PROSITE" id="PS50893"/>
    </source>
</evidence>
<dbReference type="SUPFAM" id="SSF52540">
    <property type="entry name" value="P-loop containing nucleoside triphosphate hydrolases"/>
    <property type="match status" value="1"/>
</dbReference>
<dbReference type="GO" id="GO:0016020">
    <property type="term" value="C:membrane"/>
    <property type="evidence" value="ECO:0007669"/>
    <property type="project" value="UniProtKB-SubCell"/>
</dbReference>
<dbReference type="Proteomes" id="UP001516023">
    <property type="component" value="Unassembled WGS sequence"/>
</dbReference>
<evidence type="ECO:0000256" key="4">
    <source>
        <dbReference type="ARBA" id="ARBA00022741"/>
    </source>
</evidence>
<dbReference type="SMART" id="SM00382">
    <property type="entry name" value="AAA"/>
    <property type="match status" value="1"/>
</dbReference>
<evidence type="ECO:0000256" key="3">
    <source>
        <dbReference type="ARBA" id="ARBA00022692"/>
    </source>
</evidence>
<feature type="transmembrane region" description="Helical" evidence="8">
    <location>
        <begin position="229"/>
        <end position="252"/>
    </location>
</feature>
<keyword evidence="11" id="KW-1185">Reference proteome</keyword>
<keyword evidence="6 8" id="KW-1133">Transmembrane helix</keyword>
<keyword evidence="5" id="KW-0067">ATP-binding</keyword>
<dbReference type="PANTHER" id="PTHR30028">
    <property type="entry name" value="UPF0014 INNER MEMBRANE PROTEIN YBBM-RELATED"/>
    <property type="match status" value="1"/>
</dbReference>
<evidence type="ECO:0000313" key="10">
    <source>
        <dbReference type="EMBL" id="KAL3775485.1"/>
    </source>
</evidence>
<evidence type="ECO:0000256" key="2">
    <source>
        <dbReference type="ARBA" id="ARBA00005268"/>
    </source>
</evidence>
<dbReference type="Pfam" id="PF00005">
    <property type="entry name" value="ABC_tran"/>
    <property type="match status" value="1"/>
</dbReference>
<feature type="transmembrane region" description="Helical" evidence="8">
    <location>
        <begin position="36"/>
        <end position="58"/>
    </location>
</feature>
<organism evidence="10 11">
    <name type="scientific">Cyclotella cryptica</name>
    <dbReference type="NCBI Taxonomy" id="29204"/>
    <lineage>
        <taxon>Eukaryota</taxon>
        <taxon>Sar</taxon>
        <taxon>Stramenopiles</taxon>
        <taxon>Ochrophyta</taxon>
        <taxon>Bacillariophyta</taxon>
        <taxon>Coscinodiscophyceae</taxon>
        <taxon>Thalassiosirophycidae</taxon>
        <taxon>Stephanodiscales</taxon>
        <taxon>Stephanodiscaceae</taxon>
        <taxon>Cyclotella</taxon>
    </lineage>
</organism>
<dbReference type="InterPro" id="IPR003593">
    <property type="entry name" value="AAA+_ATPase"/>
</dbReference>
<accession>A0ABD3NNS4</accession>
<feature type="domain" description="ABC transporter" evidence="9">
    <location>
        <begin position="383"/>
        <end position="631"/>
    </location>
</feature>
<comment type="similarity">
    <text evidence="2">Belongs to the UPF0014 family.</text>
</comment>
<dbReference type="AlphaFoldDB" id="A0ABD3NNS4"/>
<feature type="transmembrane region" description="Helical" evidence="8">
    <location>
        <begin position="258"/>
        <end position="284"/>
    </location>
</feature>
<keyword evidence="4" id="KW-0547">Nucleotide-binding</keyword>
<dbReference type="InterPro" id="IPR003439">
    <property type="entry name" value="ABC_transporter-like_ATP-bd"/>
</dbReference>
<dbReference type="InterPro" id="IPR005226">
    <property type="entry name" value="UPF0014_fam"/>
</dbReference>
<keyword evidence="7 8" id="KW-0472">Membrane</keyword>
<dbReference type="Pfam" id="PF03649">
    <property type="entry name" value="UPF0014"/>
    <property type="match status" value="1"/>
</dbReference>
<keyword evidence="3 8" id="KW-0812">Transmembrane</keyword>
<feature type="transmembrane region" description="Helical" evidence="8">
    <location>
        <begin position="151"/>
        <end position="172"/>
    </location>
</feature>
<evidence type="ECO:0000313" key="11">
    <source>
        <dbReference type="Proteomes" id="UP001516023"/>
    </source>
</evidence>
<proteinExistence type="inferred from homology"/>
<dbReference type="GO" id="GO:0005524">
    <property type="term" value="F:ATP binding"/>
    <property type="evidence" value="ECO:0007669"/>
    <property type="project" value="UniProtKB-KW"/>
</dbReference>
<name>A0ABD3NNS4_9STRA</name>
<dbReference type="InterPro" id="IPR027417">
    <property type="entry name" value="P-loop_NTPase"/>
</dbReference>
<comment type="caution">
    <text evidence="10">The sequence shown here is derived from an EMBL/GenBank/DDBJ whole genome shotgun (WGS) entry which is preliminary data.</text>
</comment>
<evidence type="ECO:0000256" key="5">
    <source>
        <dbReference type="ARBA" id="ARBA00022840"/>
    </source>
</evidence>
<evidence type="ECO:0000256" key="1">
    <source>
        <dbReference type="ARBA" id="ARBA00004141"/>
    </source>
</evidence>
<evidence type="ECO:0000256" key="6">
    <source>
        <dbReference type="ARBA" id="ARBA00022989"/>
    </source>
</evidence>
<evidence type="ECO:0000256" key="8">
    <source>
        <dbReference type="SAM" id="Phobius"/>
    </source>
</evidence>
<evidence type="ECO:0000256" key="7">
    <source>
        <dbReference type="ARBA" id="ARBA00023136"/>
    </source>
</evidence>